<feature type="domain" description="ABC transporter" evidence="4">
    <location>
        <begin position="21"/>
        <end position="259"/>
    </location>
</feature>
<dbReference type="InterPro" id="IPR017871">
    <property type="entry name" value="ABC_transporter-like_CS"/>
</dbReference>
<gene>
    <name evidence="5" type="ORF">QTN89_26305</name>
</gene>
<accession>A0ABT7PR73</accession>
<dbReference type="InterPro" id="IPR027417">
    <property type="entry name" value="P-loop_NTPase"/>
</dbReference>
<dbReference type="PROSITE" id="PS50893">
    <property type="entry name" value="ABC_TRANSPORTER_2"/>
    <property type="match status" value="1"/>
</dbReference>
<evidence type="ECO:0000259" key="4">
    <source>
        <dbReference type="PROSITE" id="PS50893"/>
    </source>
</evidence>
<proteinExistence type="predicted"/>
<keyword evidence="2" id="KW-0547">Nucleotide-binding</keyword>
<dbReference type="SUPFAM" id="SSF52540">
    <property type="entry name" value="P-loop containing nucleoside triphosphate hydrolases"/>
    <property type="match status" value="1"/>
</dbReference>
<dbReference type="PANTHER" id="PTHR24220">
    <property type="entry name" value="IMPORT ATP-BINDING PROTEIN"/>
    <property type="match status" value="1"/>
</dbReference>
<dbReference type="InterPro" id="IPR003439">
    <property type="entry name" value="ABC_transporter-like_ATP-bd"/>
</dbReference>
<dbReference type="RefSeq" id="WP_289167005.1">
    <property type="nucleotide sequence ID" value="NZ_JASZZN010000029.1"/>
</dbReference>
<keyword evidence="3 5" id="KW-0067">ATP-binding</keyword>
<protein>
    <submittedName>
        <fullName evidence="5">ABC transporter ATP-binding protein</fullName>
    </submittedName>
</protein>
<dbReference type="PROSITE" id="PS00211">
    <property type="entry name" value="ABC_TRANSPORTER_1"/>
    <property type="match status" value="1"/>
</dbReference>
<evidence type="ECO:0000256" key="1">
    <source>
        <dbReference type="ARBA" id="ARBA00022448"/>
    </source>
</evidence>
<dbReference type="InterPro" id="IPR015854">
    <property type="entry name" value="ABC_transpr_LolD-like"/>
</dbReference>
<comment type="caution">
    <text evidence="5">The sequence shown here is derived from an EMBL/GenBank/DDBJ whole genome shotgun (WGS) entry which is preliminary data.</text>
</comment>
<dbReference type="Gene3D" id="3.40.50.300">
    <property type="entry name" value="P-loop containing nucleotide triphosphate hydrolases"/>
    <property type="match status" value="1"/>
</dbReference>
<dbReference type="CDD" id="cd03255">
    <property type="entry name" value="ABC_MJ0796_LolCDE_FtsE"/>
    <property type="match status" value="1"/>
</dbReference>
<dbReference type="InterPro" id="IPR017911">
    <property type="entry name" value="MacB-like_ATP-bd"/>
</dbReference>
<sequence length="274" mass="28952">MDKVDSSLSPQEHSQANEAICKVEAASKSYPQGDASVEALRSVGLSIKTGAFVAVMGASGSGKSTLLHLIAGLTSPTGGSVVVDGVDLSTLSDAALTRFRRERIGLIFQSFNLVPALNASNNILLPLMAGGMKDDRSANVKELASRLGIDHRLEHRPDSLSGGEQQRVAIARALITEPAVLLADEPTGSLDSTTGQSICKLLRDLCDQQGRTIILVTHEPSVAVWADQVVVLKDGQIIEEFPACEFQDAQSLAAHYQEILDEGLPSPQAVASTN</sequence>
<evidence type="ECO:0000256" key="3">
    <source>
        <dbReference type="ARBA" id="ARBA00022840"/>
    </source>
</evidence>
<dbReference type="InterPro" id="IPR003593">
    <property type="entry name" value="AAA+_ATPase"/>
</dbReference>
<reference evidence="5 6" key="1">
    <citation type="submission" date="2023-06" db="EMBL/GenBank/DDBJ databases">
        <title>Roseiconus lacunae JC819 isolated from Gulf of Mannar region, Tamil Nadu.</title>
        <authorList>
            <person name="Pk S."/>
            <person name="Ch S."/>
            <person name="Ch V.R."/>
        </authorList>
    </citation>
    <scope>NUCLEOTIDE SEQUENCE [LARGE SCALE GENOMIC DNA]</scope>
    <source>
        <strain evidence="5 6">JC819</strain>
    </source>
</reference>
<evidence type="ECO:0000256" key="2">
    <source>
        <dbReference type="ARBA" id="ARBA00022741"/>
    </source>
</evidence>
<name>A0ABT7PR73_9BACT</name>
<keyword evidence="6" id="KW-1185">Reference proteome</keyword>
<dbReference type="EMBL" id="JASZZN010000029">
    <property type="protein sequence ID" value="MDM4018993.1"/>
    <property type="molecule type" value="Genomic_DNA"/>
</dbReference>
<dbReference type="Pfam" id="PF00005">
    <property type="entry name" value="ABC_tran"/>
    <property type="match status" value="1"/>
</dbReference>
<dbReference type="Proteomes" id="UP001239462">
    <property type="component" value="Unassembled WGS sequence"/>
</dbReference>
<keyword evidence="1" id="KW-0813">Transport</keyword>
<dbReference type="SMART" id="SM00382">
    <property type="entry name" value="AAA"/>
    <property type="match status" value="1"/>
</dbReference>
<evidence type="ECO:0000313" key="5">
    <source>
        <dbReference type="EMBL" id="MDM4018993.1"/>
    </source>
</evidence>
<dbReference type="PANTHER" id="PTHR24220:SF86">
    <property type="entry name" value="ABC TRANSPORTER ABCH.1"/>
    <property type="match status" value="1"/>
</dbReference>
<evidence type="ECO:0000313" key="6">
    <source>
        <dbReference type="Proteomes" id="UP001239462"/>
    </source>
</evidence>
<dbReference type="GO" id="GO:0005524">
    <property type="term" value="F:ATP binding"/>
    <property type="evidence" value="ECO:0007669"/>
    <property type="project" value="UniProtKB-KW"/>
</dbReference>
<organism evidence="5 6">
    <name type="scientific">Roseiconus lacunae</name>
    <dbReference type="NCBI Taxonomy" id="2605694"/>
    <lineage>
        <taxon>Bacteria</taxon>
        <taxon>Pseudomonadati</taxon>
        <taxon>Planctomycetota</taxon>
        <taxon>Planctomycetia</taxon>
        <taxon>Pirellulales</taxon>
        <taxon>Pirellulaceae</taxon>
        <taxon>Roseiconus</taxon>
    </lineage>
</organism>